<name>A0A9D4HR83_DREPO</name>
<dbReference type="EMBL" id="JAIWYP010000012">
    <property type="protein sequence ID" value="KAH3726523.1"/>
    <property type="molecule type" value="Genomic_DNA"/>
</dbReference>
<evidence type="ECO:0000313" key="2">
    <source>
        <dbReference type="EMBL" id="KAH3726523.1"/>
    </source>
</evidence>
<protein>
    <submittedName>
        <fullName evidence="2">Uncharacterized protein</fullName>
    </submittedName>
</protein>
<evidence type="ECO:0000313" key="3">
    <source>
        <dbReference type="Proteomes" id="UP000828390"/>
    </source>
</evidence>
<reference evidence="2" key="1">
    <citation type="journal article" date="2019" name="bioRxiv">
        <title>The Genome of the Zebra Mussel, Dreissena polymorpha: A Resource for Invasive Species Research.</title>
        <authorList>
            <person name="McCartney M.A."/>
            <person name="Auch B."/>
            <person name="Kono T."/>
            <person name="Mallez S."/>
            <person name="Zhang Y."/>
            <person name="Obille A."/>
            <person name="Becker A."/>
            <person name="Abrahante J.E."/>
            <person name="Garbe J."/>
            <person name="Badalamenti J.P."/>
            <person name="Herman A."/>
            <person name="Mangelson H."/>
            <person name="Liachko I."/>
            <person name="Sullivan S."/>
            <person name="Sone E.D."/>
            <person name="Koren S."/>
            <person name="Silverstein K.A.T."/>
            <person name="Beckman K.B."/>
            <person name="Gohl D.M."/>
        </authorList>
    </citation>
    <scope>NUCLEOTIDE SEQUENCE</scope>
    <source>
        <strain evidence="2">Duluth1</strain>
        <tissue evidence="2">Whole animal</tissue>
    </source>
</reference>
<dbReference type="Proteomes" id="UP000828390">
    <property type="component" value="Unassembled WGS sequence"/>
</dbReference>
<gene>
    <name evidence="2" type="ORF">DPMN_052390</name>
</gene>
<reference evidence="2" key="2">
    <citation type="submission" date="2020-11" db="EMBL/GenBank/DDBJ databases">
        <authorList>
            <person name="McCartney M.A."/>
            <person name="Auch B."/>
            <person name="Kono T."/>
            <person name="Mallez S."/>
            <person name="Becker A."/>
            <person name="Gohl D.M."/>
            <person name="Silverstein K.A.T."/>
            <person name="Koren S."/>
            <person name="Bechman K.B."/>
            <person name="Herman A."/>
            <person name="Abrahante J.E."/>
            <person name="Garbe J."/>
        </authorList>
    </citation>
    <scope>NUCLEOTIDE SEQUENCE</scope>
    <source>
        <strain evidence="2">Duluth1</strain>
        <tissue evidence="2">Whole animal</tissue>
    </source>
</reference>
<evidence type="ECO:0000256" key="1">
    <source>
        <dbReference type="SAM" id="MobiDB-lite"/>
    </source>
</evidence>
<organism evidence="2 3">
    <name type="scientific">Dreissena polymorpha</name>
    <name type="common">Zebra mussel</name>
    <name type="synonym">Mytilus polymorpha</name>
    <dbReference type="NCBI Taxonomy" id="45954"/>
    <lineage>
        <taxon>Eukaryota</taxon>
        <taxon>Metazoa</taxon>
        <taxon>Spiralia</taxon>
        <taxon>Lophotrochozoa</taxon>
        <taxon>Mollusca</taxon>
        <taxon>Bivalvia</taxon>
        <taxon>Autobranchia</taxon>
        <taxon>Heteroconchia</taxon>
        <taxon>Euheterodonta</taxon>
        <taxon>Imparidentia</taxon>
        <taxon>Neoheterodontei</taxon>
        <taxon>Myida</taxon>
        <taxon>Dreissenoidea</taxon>
        <taxon>Dreissenidae</taxon>
        <taxon>Dreissena</taxon>
    </lineage>
</organism>
<keyword evidence="3" id="KW-1185">Reference proteome</keyword>
<accession>A0A9D4HR83</accession>
<proteinExistence type="predicted"/>
<feature type="compositionally biased region" description="Basic and acidic residues" evidence="1">
    <location>
        <begin position="18"/>
        <end position="32"/>
    </location>
</feature>
<comment type="caution">
    <text evidence="2">The sequence shown here is derived from an EMBL/GenBank/DDBJ whole genome shotgun (WGS) entry which is preliminary data.</text>
</comment>
<sequence>MLNMGSKSRDTVSTGRAKKGEVDESQRDKKLKEKFLRGIRSDKLRMATRVSYESSDTHCATAHEI</sequence>
<feature type="region of interest" description="Disordered" evidence="1">
    <location>
        <begin position="1"/>
        <end position="32"/>
    </location>
</feature>
<dbReference type="AlphaFoldDB" id="A0A9D4HR83"/>